<feature type="domain" description="Serine aminopeptidase S33" evidence="1">
    <location>
        <begin position="167"/>
        <end position="348"/>
    </location>
</feature>
<gene>
    <name evidence="2" type="ORF">H8K26_14710</name>
</gene>
<dbReference type="Proteomes" id="UP000637632">
    <property type="component" value="Unassembled WGS sequence"/>
</dbReference>
<accession>A0ABR6XIL5</accession>
<name>A0ABR6XIL5_9BURK</name>
<comment type="caution">
    <text evidence="2">The sequence shown here is derived from an EMBL/GenBank/DDBJ whole genome shotgun (WGS) entry which is preliminary data.</text>
</comment>
<sequence length="375" mass="40593">MFFGLPKQIRHVAVWLAAGLLIWLMSLSLVIRPALAAPAPADNMRVISTAAIAAITPAASASAATASSALQPSTFTFADGGVALFYQWDKQPWQAETAVSAPTSSVAAPVNLIFVVAGAGCGSMGRYLPQYFTGLEGESGATRISVLQKRHISDQASGDECSEAFIRADHLSQWQADQRAFIQAQLRQFKQQGMQPRRVILLGISEGAELVPLLVPMLARDLPHITHLALLANAGNSAIPTYRALAGIYPHMQQGWNVLSSALASSPADPEQSRIHGRSWRYWSEIAGVDQTRNLIAARLPVFVGIGEADTLIPPGAANALRKAFGDAGRSNLQLRVYPGADHGLRGEHKNYLPDFMWQLDQWLLDEENPKPSFR</sequence>
<keyword evidence="3" id="KW-1185">Reference proteome</keyword>
<reference evidence="2 3" key="1">
    <citation type="submission" date="2020-08" db="EMBL/GenBank/DDBJ databases">
        <title>Novel species isolated from subtropical streams in China.</title>
        <authorList>
            <person name="Lu H."/>
        </authorList>
    </citation>
    <scope>NUCLEOTIDE SEQUENCE [LARGE SCALE GENOMIC DNA]</scope>
    <source>
        <strain evidence="2 3">CCTCC AB 2015119</strain>
    </source>
</reference>
<keyword evidence="2" id="KW-0378">Hydrolase</keyword>
<evidence type="ECO:0000259" key="1">
    <source>
        <dbReference type="Pfam" id="PF12146"/>
    </source>
</evidence>
<evidence type="ECO:0000313" key="3">
    <source>
        <dbReference type="Proteomes" id="UP000637632"/>
    </source>
</evidence>
<dbReference type="Gene3D" id="3.40.50.1820">
    <property type="entry name" value="alpha/beta hydrolase"/>
    <property type="match status" value="1"/>
</dbReference>
<organism evidence="2 3">
    <name type="scientific">Undibacterium aquatile</name>
    <dbReference type="NCBI Taxonomy" id="1537398"/>
    <lineage>
        <taxon>Bacteria</taxon>
        <taxon>Pseudomonadati</taxon>
        <taxon>Pseudomonadota</taxon>
        <taxon>Betaproteobacteria</taxon>
        <taxon>Burkholderiales</taxon>
        <taxon>Oxalobacteraceae</taxon>
        <taxon>Undibacterium</taxon>
    </lineage>
</organism>
<dbReference type="EMBL" id="JACOFT010000005">
    <property type="protein sequence ID" value="MBC3812696.1"/>
    <property type="molecule type" value="Genomic_DNA"/>
</dbReference>
<evidence type="ECO:0000313" key="2">
    <source>
        <dbReference type="EMBL" id="MBC3812696.1"/>
    </source>
</evidence>
<dbReference type="InterPro" id="IPR022742">
    <property type="entry name" value="Hydrolase_4"/>
</dbReference>
<dbReference type="GO" id="GO:0016787">
    <property type="term" value="F:hydrolase activity"/>
    <property type="evidence" value="ECO:0007669"/>
    <property type="project" value="UniProtKB-KW"/>
</dbReference>
<dbReference type="SUPFAM" id="SSF53474">
    <property type="entry name" value="alpha/beta-Hydrolases"/>
    <property type="match status" value="1"/>
</dbReference>
<dbReference type="Pfam" id="PF12146">
    <property type="entry name" value="Hydrolase_4"/>
    <property type="match status" value="1"/>
</dbReference>
<protein>
    <submittedName>
        <fullName evidence="2">Alpha/beta hydrolase</fullName>
    </submittedName>
</protein>
<dbReference type="RefSeq" id="WP_190480542.1">
    <property type="nucleotide sequence ID" value="NZ_JACOFT010000005.1"/>
</dbReference>
<dbReference type="InterPro" id="IPR029058">
    <property type="entry name" value="AB_hydrolase_fold"/>
</dbReference>
<proteinExistence type="predicted"/>